<feature type="non-terminal residue" evidence="2">
    <location>
        <position position="1"/>
    </location>
</feature>
<keyword evidence="1" id="KW-0812">Transmembrane</keyword>
<dbReference type="Pfam" id="PF10323">
    <property type="entry name" value="7TM_GPCR_Srv"/>
    <property type="match status" value="1"/>
</dbReference>
<dbReference type="Proteomes" id="UP001177023">
    <property type="component" value="Unassembled WGS sequence"/>
</dbReference>
<feature type="transmembrane region" description="Helical" evidence="1">
    <location>
        <begin position="6"/>
        <end position="26"/>
    </location>
</feature>
<organism evidence="2 3">
    <name type="scientific">Mesorhabditis spiculigera</name>
    <dbReference type="NCBI Taxonomy" id="96644"/>
    <lineage>
        <taxon>Eukaryota</taxon>
        <taxon>Metazoa</taxon>
        <taxon>Ecdysozoa</taxon>
        <taxon>Nematoda</taxon>
        <taxon>Chromadorea</taxon>
        <taxon>Rhabditida</taxon>
        <taxon>Rhabditina</taxon>
        <taxon>Rhabditomorpha</taxon>
        <taxon>Rhabditoidea</taxon>
        <taxon>Rhabditidae</taxon>
        <taxon>Mesorhabditinae</taxon>
        <taxon>Mesorhabditis</taxon>
    </lineage>
</organism>
<keyword evidence="1" id="KW-0472">Membrane</keyword>
<evidence type="ECO:0000313" key="3">
    <source>
        <dbReference type="Proteomes" id="UP001177023"/>
    </source>
</evidence>
<keyword evidence="1" id="KW-1133">Transmembrane helix</keyword>
<feature type="transmembrane region" description="Helical" evidence="1">
    <location>
        <begin position="38"/>
        <end position="60"/>
    </location>
</feature>
<accession>A0AA36D6Z2</accession>
<dbReference type="InterPro" id="IPR019426">
    <property type="entry name" value="7TM_GPCR_serpentine_rcpt_Srv"/>
</dbReference>
<keyword evidence="3" id="KW-1185">Reference proteome</keyword>
<name>A0AA36D6Z2_9BILA</name>
<protein>
    <submittedName>
        <fullName evidence="2">Uncharacterized protein</fullName>
    </submittedName>
</protein>
<comment type="caution">
    <text evidence="2">The sequence shown here is derived from an EMBL/GenBank/DDBJ whole genome shotgun (WGS) entry which is preliminary data.</text>
</comment>
<dbReference type="EMBL" id="CATQJA010002662">
    <property type="protein sequence ID" value="CAJ0581215.1"/>
    <property type="molecule type" value="Genomic_DNA"/>
</dbReference>
<feature type="transmembrane region" description="Helical" evidence="1">
    <location>
        <begin position="126"/>
        <end position="145"/>
    </location>
</feature>
<gene>
    <name evidence="2" type="ORF">MSPICULIGERA_LOCUS19381</name>
</gene>
<sequence length="155" mass="18263">MEWLDIFSIILDIPIPIAIFFDLYLLRTFLNDKKLCPVFAWCLKNIFFTHMVIYGSELFIRLPAQIGLFQEFYKSHAAVIGKVFFGITIAWQGQSTHWNAVLALTRLWCVIGSVSFQHMWTNRVQWIIAAALWGQNVLLTLHIFLNVDYRYWEMV</sequence>
<reference evidence="2" key="1">
    <citation type="submission" date="2023-06" db="EMBL/GenBank/DDBJ databases">
        <authorList>
            <person name="Delattre M."/>
        </authorList>
    </citation>
    <scope>NUCLEOTIDE SEQUENCE</scope>
    <source>
        <strain evidence="2">AF72</strain>
    </source>
</reference>
<proteinExistence type="predicted"/>
<dbReference type="AlphaFoldDB" id="A0AA36D6Z2"/>
<evidence type="ECO:0000256" key="1">
    <source>
        <dbReference type="SAM" id="Phobius"/>
    </source>
</evidence>
<evidence type="ECO:0000313" key="2">
    <source>
        <dbReference type="EMBL" id="CAJ0581215.1"/>
    </source>
</evidence>